<keyword evidence="4 6" id="KW-1133">Transmembrane helix</keyword>
<dbReference type="PANTHER" id="PTHR23505:SF79">
    <property type="entry name" value="PROTEIN SPINSTER"/>
    <property type="match status" value="1"/>
</dbReference>
<name>A0A0R2T3T1_9GAMM</name>
<evidence type="ECO:0000256" key="2">
    <source>
        <dbReference type="ARBA" id="ARBA00022448"/>
    </source>
</evidence>
<feature type="transmembrane region" description="Helical" evidence="6">
    <location>
        <begin position="371"/>
        <end position="393"/>
    </location>
</feature>
<sequence length="440" mass="47558">MAEPSTPLDSTESSPKIDNPYLSNKTRNYALGLLTVGYCFNFIDRQLLSILQEAIKVDLGLSDGQLGLLTGFAFAMFYVSAGIPIARWADKGNRRNIVAYAIGIWSFMTAISGLAQNYLQLFLARIGVGIGEAGGSPPSHSIISDIFPPERRATAISIYSTGVNIGILFGFLFGGWLNEFFGWRVAFAVVGAPGIVIALVIRYTLKEPIRGLSEGRVVNTAVAPLGDVLRLLWSRRSFRHMAIAAGLNAFAAYGTVNWQASFFIRSHEMGTGELGTWLALSSGLLGAIGILGGGMIADKLAPRDKRWYLWVPAIVGFIGVPFFITVFLTESKYTALILSCIPGLLINVYLGNSIATAHALVGARMRAMASAILFFILNLIGLGMGPSAVGFLSDYLEPTYGVESLRYAMVFLIPAALFWSSCHFVLATRTLREDLANAPD</sequence>
<dbReference type="GO" id="GO:0016020">
    <property type="term" value="C:membrane"/>
    <property type="evidence" value="ECO:0007669"/>
    <property type="project" value="UniProtKB-SubCell"/>
</dbReference>
<comment type="caution">
    <text evidence="8">The sequence shown here is derived from an EMBL/GenBank/DDBJ whole genome shotgun (WGS) entry which is preliminary data.</text>
</comment>
<feature type="transmembrane region" description="Helical" evidence="6">
    <location>
        <begin position="97"/>
        <end position="115"/>
    </location>
</feature>
<dbReference type="EMBL" id="LICD01000137">
    <property type="protein sequence ID" value="KRO79840.1"/>
    <property type="molecule type" value="Genomic_DNA"/>
</dbReference>
<accession>A0A0R2T3T1</accession>
<dbReference type="Pfam" id="PF07690">
    <property type="entry name" value="MFS_1"/>
    <property type="match status" value="1"/>
</dbReference>
<dbReference type="InterPro" id="IPR044770">
    <property type="entry name" value="MFS_spinster-like"/>
</dbReference>
<dbReference type="Gene3D" id="1.20.1250.20">
    <property type="entry name" value="MFS general substrate transporter like domains"/>
    <property type="match status" value="1"/>
</dbReference>
<organism evidence="8 9">
    <name type="scientific">OM182 bacterium BACL3 MAG-120619-bin3</name>
    <dbReference type="NCBI Taxonomy" id="1655593"/>
    <lineage>
        <taxon>Bacteria</taxon>
        <taxon>Pseudomonadati</taxon>
        <taxon>Pseudomonadota</taxon>
        <taxon>Gammaproteobacteria</taxon>
        <taxon>OMG group</taxon>
        <taxon>OM182 clade</taxon>
    </lineage>
</organism>
<dbReference type="PANTHER" id="PTHR23505">
    <property type="entry name" value="SPINSTER"/>
    <property type="match status" value="1"/>
</dbReference>
<keyword evidence="5 6" id="KW-0472">Membrane</keyword>
<evidence type="ECO:0000256" key="6">
    <source>
        <dbReference type="SAM" id="Phobius"/>
    </source>
</evidence>
<proteinExistence type="predicted"/>
<dbReference type="AlphaFoldDB" id="A0A0R2T3T1"/>
<feature type="transmembrane region" description="Helical" evidence="6">
    <location>
        <begin position="307"/>
        <end position="327"/>
    </location>
</feature>
<keyword evidence="3 6" id="KW-0812">Transmembrane</keyword>
<dbReference type="SUPFAM" id="SSF103473">
    <property type="entry name" value="MFS general substrate transporter"/>
    <property type="match status" value="1"/>
</dbReference>
<evidence type="ECO:0000313" key="9">
    <source>
        <dbReference type="Proteomes" id="UP000051242"/>
    </source>
</evidence>
<dbReference type="GO" id="GO:0022857">
    <property type="term" value="F:transmembrane transporter activity"/>
    <property type="evidence" value="ECO:0007669"/>
    <property type="project" value="InterPro"/>
</dbReference>
<evidence type="ECO:0000313" key="8">
    <source>
        <dbReference type="EMBL" id="KRO79840.1"/>
    </source>
</evidence>
<dbReference type="InterPro" id="IPR036259">
    <property type="entry name" value="MFS_trans_sf"/>
</dbReference>
<dbReference type="CDD" id="cd17328">
    <property type="entry name" value="MFS_spinster_like"/>
    <property type="match status" value="1"/>
</dbReference>
<feature type="transmembrane region" description="Helical" evidence="6">
    <location>
        <begin position="333"/>
        <end position="350"/>
    </location>
</feature>
<dbReference type="PROSITE" id="PS50850">
    <property type="entry name" value="MFS"/>
    <property type="match status" value="1"/>
</dbReference>
<protein>
    <submittedName>
        <fullName evidence="8">MFS transporter</fullName>
    </submittedName>
</protein>
<evidence type="ECO:0000256" key="4">
    <source>
        <dbReference type="ARBA" id="ARBA00022989"/>
    </source>
</evidence>
<comment type="subcellular location">
    <subcellularLocation>
        <location evidence="1">Membrane</location>
        <topology evidence="1">Multi-pass membrane protein</topology>
    </subcellularLocation>
</comment>
<feature type="transmembrane region" description="Helical" evidence="6">
    <location>
        <begin position="183"/>
        <end position="205"/>
    </location>
</feature>
<evidence type="ECO:0000256" key="3">
    <source>
        <dbReference type="ARBA" id="ARBA00022692"/>
    </source>
</evidence>
<reference evidence="8 9" key="1">
    <citation type="submission" date="2015-10" db="EMBL/GenBank/DDBJ databases">
        <title>Metagenome-Assembled Genomes uncover a global brackish microbiome.</title>
        <authorList>
            <person name="Hugerth L.W."/>
            <person name="Larsson J."/>
            <person name="Alneberg J."/>
            <person name="Lindh M.V."/>
            <person name="Legrand C."/>
            <person name="Pinhassi J."/>
            <person name="Andersson A.F."/>
        </authorList>
    </citation>
    <scope>NUCLEOTIDE SEQUENCE [LARGE SCALE GENOMIC DNA]</scope>
    <source>
        <strain evidence="8">BACL22 MAG-120619-bin3</strain>
    </source>
</reference>
<gene>
    <name evidence="8" type="ORF">ABR85_08890</name>
</gene>
<keyword evidence="2" id="KW-0813">Transport</keyword>
<feature type="transmembrane region" description="Helical" evidence="6">
    <location>
        <begin position="405"/>
        <end position="426"/>
    </location>
</feature>
<dbReference type="InterPro" id="IPR011701">
    <property type="entry name" value="MFS"/>
</dbReference>
<feature type="transmembrane region" description="Helical" evidence="6">
    <location>
        <begin position="156"/>
        <end position="177"/>
    </location>
</feature>
<feature type="transmembrane region" description="Helical" evidence="6">
    <location>
        <begin position="238"/>
        <end position="256"/>
    </location>
</feature>
<feature type="transmembrane region" description="Helical" evidence="6">
    <location>
        <begin position="66"/>
        <end position="85"/>
    </location>
</feature>
<evidence type="ECO:0000256" key="1">
    <source>
        <dbReference type="ARBA" id="ARBA00004141"/>
    </source>
</evidence>
<dbReference type="InterPro" id="IPR020846">
    <property type="entry name" value="MFS_dom"/>
</dbReference>
<evidence type="ECO:0000259" key="7">
    <source>
        <dbReference type="PROSITE" id="PS50850"/>
    </source>
</evidence>
<feature type="domain" description="Major facilitator superfamily (MFS) profile" evidence="7">
    <location>
        <begin position="30"/>
        <end position="433"/>
    </location>
</feature>
<feature type="transmembrane region" description="Helical" evidence="6">
    <location>
        <begin position="276"/>
        <end position="295"/>
    </location>
</feature>
<dbReference type="Proteomes" id="UP000051242">
    <property type="component" value="Unassembled WGS sequence"/>
</dbReference>
<evidence type="ECO:0000256" key="5">
    <source>
        <dbReference type="ARBA" id="ARBA00023136"/>
    </source>
</evidence>